<dbReference type="GO" id="GO:0003723">
    <property type="term" value="F:RNA binding"/>
    <property type="evidence" value="ECO:0007669"/>
    <property type="project" value="InterPro"/>
</dbReference>
<dbReference type="GO" id="GO:0006412">
    <property type="term" value="P:translation"/>
    <property type="evidence" value="ECO:0007669"/>
    <property type="project" value="InterPro"/>
</dbReference>
<keyword evidence="7" id="KW-1185">Reference proteome</keyword>
<dbReference type="EMBL" id="JACBPP010000004">
    <property type="protein sequence ID" value="KAF8002361.1"/>
    <property type="molecule type" value="Genomic_DNA"/>
</dbReference>
<keyword evidence="3 4" id="KW-0687">Ribonucleoprotein</keyword>
<dbReference type="Proteomes" id="UP000649328">
    <property type="component" value="Unassembled WGS sequence"/>
</dbReference>
<evidence type="ECO:0000256" key="1">
    <source>
        <dbReference type="ARBA" id="ARBA00010531"/>
    </source>
</evidence>
<feature type="compositionally biased region" description="Basic and acidic residues" evidence="5">
    <location>
        <begin position="9"/>
        <end position="20"/>
    </location>
</feature>
<dbReference type="InterPro" id="IPR016095">
    <property type="entry name" value="Ribosomal_uL1_3-a/b-sand"/>
</dbReference>
<evidence type="ECO:0000313" key="6">
    <source>
        <dbReference type="EMBL" id="KAF8002361.1"/>
    </source>
</evidence>
<dbReference type="SUPFAM" id="SSF56808">
    <property type="entry name" value="Ribosomal protein L1"/>
    <property type="match status" value="1"/>
</dbReference>
<dbReference type="GO" id="GO:0003735">
    <property type="term" value="F:structural constituent of ribosome"/>
    <property type="evidence" value="ECO:0007669"/>
    <property type="project" value="InterPro"/>
</dbReference>
<dbReference type="AlphaFoldDB" id="A0A8H7GU09"/>
<dbReference type="Pfam" id="PF00687">
    <property type="entry name" value="Ribosomal_L1"/>
    <property type="match status" value="1"/>
</dbReference>
<comment type="caution">
    <text evidence="6">The sequence shown here is derived from an EMBL/GenBank/DDBJ whole genome shotgun (WGS) entry which is preliminary data.</text>
</comment>
<keyword evidence="2 4" id="KW-0689">Ribosomal protein</keyword>
<evidence type="ECO:0000256" key="2">
    <source>
        <dbReference type="ARBA" id="ARBA00022980"/>
    </source>
</evidence>
<reference evidence="6" key="1">
    <citation type="submission" date="2020-10" db="EMBL/GenBank/DDBJ databases">
        <title>The Whole-Genome Sequence of Metschnikowia persimmonesis, a Novel Endophytic Yeast Species Isolated from Medicinal Plant Diospyros kaki Thumb.</title>
        <authorList>
            <person name="Rahmat E."/>
            <person name="Kang Y."/>
        </authorList>
    </citation>
    <scope>NUCLEOTIDE SEQUENCE</scope>
    <source>
        <strain evidence="6">KIOM G15050</strain>
    </source>
</reference>
<dbReference type="PANTHER" id="PTHR36427">
    <property type="entry name" value="54S RIBOSOMAL PROTEIN L1, MITOCHONDRIAL"/>
    <property type="match status" value="1"/>
</dbReference>
<dbReference type="GO" id="GO:0005762">
    <property type="term" value="C:mitochondrial large ribosomal subunit"/>
    <property type="evidence" value="ECO:0007669"/>
    <property type="project" value="TreeGrafter"/>
</dbReference>
<evidence type="ECO:0000256" key="5">
    <source>
        <dbReference type="SAM" id="MobiDB-lite"/>
    </source>
</evidence>
<dbReference type="OrthoDB" id="1747252at2759"/>
<dbReference type="InterPro" id="IPR023674">
    <property type="entry name" value="Ribosomal_uL1-like"/>
</dbReference>
<dbReference type="Gene3D" id="3.40.50.790">
    <property type="match status" value="1"/>
</dbReference>
<comment type="similarity">
    <text evidence="1 4">Belongs to the universal ribosomal protein uL1 family.</text>
</comment>
<dbReference type="PIRSF" id="PIRSF002155">
    <property type="entry name" value="Ribosomal_L1"/>
    <property type="match status" value="1"/>
</dbReference>
<evidence type="ECO:0000256" key="4">
    <source>
        <dbReference type="RuleBase" id="RU000659"/>
    </source>
</evidence>
<dbReference type="PROSITE" id="PS01199">
    <property type="entry name" value="RIBOSOMAL_L1"/>
    <property type="match status" value="1"/>
</dbReference>
<dbReference type="CDD" id="cd00403">
    <property type="entry name" value="Ribosomal_L1"/>
    <property type="match status" value="1"/>
</dbReference>
<dbReference type="InterPro" id="IPR023673">
    <property type="entry name" value="Ribosomal_uL1_CS"/>
</dbReference>
<organism evidence="6 7">
    <name type="scientific">Metschnikowia pulcherrima</name>
    <dbReference type="NCBI Taxonomy" id="27326"/>
    <lineage>
        <taxon>Eukaryota</taxon>
        <taxon>Fungi</taxon>
        <taxon>Dikarya</taxon>
        <taxon>Ascomycota</taxon>
        <taxon>Saccharomycotina</taxon>
        <taxon>Pichiomycetes</taxon>
        <taxon>Metschnikowiaceae</taxon>
        <taxon>Metschnikowia</taxon>
    </lineage>
</organism>
<proteinExistence type="inferred from homology"/>
<sequence length="247" mass="27266">MRPSPKLNATKDPKKIALRDAKKRAKQQVKPQDHLLYMDIPRAMKFMRAAEVGKKPEMTTVSLQITVLPEKGSHPLQGQIVFPKPVRPNNTLIFTEDQEQIKALKKLKEQTCVGGMDLVNKIKDGFPVLSFTQCIAHPSMVPQLGQIARILGPRNLMPSAKKGTVAEDLVDLLQKTASAYTFKQKKSQLFFPVGRCDFSDEEIIQNVKAASKAVYGCQPPGTKNPNLIGLCSLSSTLGPSVIIDFKS</sequence>
<protein>
    <recommendedName>
        <fullName evidence="4">Ribosomal protein</fullName>
    </recommendedName>
</protein>
<evidence type="ECO:0000256" key="3">
    <source>
        <dbReference type="ARBA" id="ARBA00023274"/>
    </source>
</evidence>
<dbReference type="Gene3D" id="3.30.190.20">
    <property type="match status" value="1"/>
</dbReference>
<name>A0A8H7GU09_9ASCO</name>
<dbReference type="PANTHER" id="PTHR36427:SF3">
    <property type="entry name" value="LARGE RIBOSOMAL SUBUNIT PROTEIN UL1M"/>
    <property type="match status" value="1"/>
</dbReference>
<accession>A0A8H7GU09</accession>
<evidence type="ECO:0000313" key="7">
    <source>
        <dbReference type="Proteomes" id="UP000649328"/>
    </source>
</evidence>
<dbReference type="InterPro" id="IPR002143">
    <property type="entry name" value="Ribosomal_uL1"/>
</dbReference>
<feature type="region of interest" description="Disordered" evidence="5">
    <location>
        <begin position="1"/>
        <end position="28"/>
    </location>
</feature>
<dbReference type="InterPro" id="IPR028364">
    <property type="entry name" value="Ribosomal_uL1/biogenesis"/>
</dbReference>
<gene>
    <name evidence="6" type="ORF">HF325_003326</name>
</gene>